<dbReference type="PANTHER" id="PTHR19303:SF73">
    <property type="entry name" value="PROTEIN PDC2"/>
    <property type="match status" value="1"/>
</dbReference>
<dbReference type="STRING" id="1160509.A0A3N4I0E2"/>
<evidence type="ECO:0000256" key="1">
    <source>
        <dbReference type="ARBA" id="ARBA00023125"/>
    </source>
</evidence>
<dbReference type="OrthoDB" id="5422788at2759"/>
<dbReference type="EMBL" id="ML119714">
    <property type="protein sequence ID" value="RPA78178.1"/>
    <property type="molecule type" value="Genomic_DNA"/>
</dbReference>
<accession>A0A3N4I0E2</accession>
<dbReference type="Gene3D" id="1.10.10.60">
    <property type="entry name" value="Homeodomain-like"/>
    <property type="match status" value="1"/>
</dbReference>
<evidence type="ECO:0000313" key="4">
    <source>
        <dbReference type="Proteomes" id="UP000275078"/>
    </source>
</evidence>
<dbReference type="GO" id="GO:0003677">
    <property type="term" value="F:DNA binding"/>
    <property type="evidence" value="ECO:0007669"/>
    <property type="project" value="UniProtKB-KW"/>
</dbReference>
<dbReference type="Pfam" id="PF03184">
    <property type="entry name" value="DDE_1"/>
    <property type="match status" value="1"/>
</dbReference>
<dbReference type="InterPro" id="IPR006600">
    <property type="entry name" value="HTH_CenpB_DNA-bd_dom"/>
</dbReference>
<proteinExistence type="predicted"/>
<name>A0A3N4I0E2_ASCIM</name>
<keyword evidence="1" id="KW-0238">DNA-binding</keyword>
<dbReference type="GO" id="GO:0005634">
    <property type="term" value="C:nucleus"/>
    <property type="evidence" value="ECO:0007669"/>
    <property type="project" value="TreeGrafter"/>
</dbReference>
<evidence type="ECO:0000259" key="2">
    <source>
        <dbReference type="PROSITE" id="PS51253"/>
    </source>
</evidence>
<dbReference type="InterPro" id="IPR050863">
    <property type="entry name" value="CenT-Element_Derived"/>
</dbReference>
<dbReference type="InterPro" id="IPR004875">
    <property type="entry name" value="DDE_SF_endonuclease_dom"/>
</dbReference>
<dbReference type="PANTHER" id="PTHR19303">
    <property type="entry name" value="TRANSPOSON"/>
    <property type="match status" value="1"/>
</dbReference>
<sequence>MAAIRIWSATGRNNYCTAKKLGITTKVLREWCRHRAQIEDSKEGSRRRHSELKNRPQYPLLEEMVYTKFTELRELGHRIKSHWFYAQARSYFELLWPWEVTINRDGDKVYGAFKFSERWFMGFKRRHGISLRRLTNKAQVIPEKKETAINDFHQFIRKKALPNIRKGEGWKDVGKFELGNIANVDQTPMPFEFLSGSTYAQKGSRTFWAKSLGSGLDKRQCTVQLCVHADGVARSKPLILFHGKGKRLGNEPLKWDPRISVMFNEKAWVDTTARHWSVPYFSPRMLVLDCHRVHLTGQVLDRLNRQYTLPAVVPEGCTSLVQPLDVIINKTFKDLVDRCYQKHYQENLDEWVAGKVTAREQRILITKWVGTAWEKLHYYHSATIRKSFRMTGISISISDEKDDEIKIRGLEEYQVRNWRDNPKFNFDATDVLEKAFFNSADAVDPDAFRLSHKDRNEGAQYCSDEECPYAHPTEAATESYNNTSGLTDGLPVNEARDLDGILEHVDTTRVPVIDGEFEEEADGEGDLSDEDAEYVLDDELNKCYGSARGSRPTPELMEWSSEHNRYIM</sequence>
<evidence type="ECO:0000313" key="3">
    <source>
        <dbReference type="EMBL" id="RPA78178.1"/>
    </source>
</evidence>
<feature type="domain" description="HTH CENPB-type" evidence="2">
    <location>
        <begin position="49"/>
        <end position="133"/>
    </location>
</feature>
<dbReference type="InterPro" id="IPR009057">
    <property type="entry name" value="Homeodomain-like_sf"/>
</dbReference>
<organism evidence="3 4">
    <name type="scientific">Ascobolus immersus RN42</name>
    <dbReference type="NCBI Taxonomy" id="1160509"/>
    <lineage>
        <taxon>Eukaryota</taxon>
        <taxon>Fungi</taxon>
        <taxon>Dikarya</taxon>
        <taxon>Ascomycota</taxon>
        <taxon>Pezizomycotina</taxon>
        <taxon>Pezizomycetes</taxon>
        <taxon>Pezizales</taxon>
        <taxon>Ascobolaceae</taxon>
        <taxon>Ascobolus</taxon>
    </lineage>
</organism>
<protein>
    <recommendedName>
        <fullName evidence="2">HTH CENPB-type domain-containing protein</fullName>
    </recommendedName>
</protein>
<dbReference type="SUPFAM" id="SSF46689">
    <property type="entry name" value="Homeodomain-like"/>
    <property type="match status" value="1"/>
</dbReference>
<dbReference type="PROSITE" id="PS51253">
    <property type="entry name" value="HTH_CENPB"/>
    <property type="match status" value="1"/>
</dbReference>
<reference evidence="3 4" key="1">
    <citation type="journal article" date="2018" name="Nat. Ecol. Evol.">
        <title>Pezizomycetes genomes reveal the molecular basis of ectomycorrhizal truffle lifestyle.</title>
        <authorList>
            <person name="Murat C."/>
            <person name="Payen T."/>
            <person name="Noel B."/>
            <person name="Kuo A."/>
            <person name="Morin E."/>
            <person name="Chen J."/>
            <person name="Kohler A."/>
            <person name="Krizsan K."/>
            <person name="Balestrini R."/>
            <person name="Da Silva C."/>
            <person name="Montanini B."/>
            <person name="Hainaut M."/>
            <person name="Levati E."/>
            <person name="Barry K.W."/>
            <person name="Belfiori B."/>
            <person name="Cichocki N."/>
            <person name="Clum A."/>
            <person name="Dockter R.B."/>
            <person name="Fauchery L."/>
            <person name="Guy J."/>
            <person name="Iotti M."/>
            <person name="Le Tacon F."/>
            <person name="Lindquist E.A."/>
            <person name="Lipzen A."/>
            <person name="Malagnac F."/>
            <person name="Mello A."/>
            <person name="Molinier V."/>
            <person name="Miyauchi S."/>
            <person name="Poulain J."/>
            <person name="Riccioni C."/>
            <person name="Rubini A."/>
            <person name="Sitrit Y."/>
            <person name="Splivallo R."/>
            <person name="Traeger S."/>
            <person name="Wang M."/>
            <person name="Zifcakova L."/>
            <person name="Wipf D."/>
            <person name="Zambonelli A."/>
            <person name="Paolocci F."/>
            <person name="Nowrousian M."/>
            <person name="Ottonello S."/>
            <person name="Baldrian P."/>
            <person name="Spatafora J.W."/>
            <person name="Henrissat B."/>
            <person name="Nagy L.G."/>
            <person name="Aury J.M."/>
            <person name="Wincker P."/>
            <person name="Grigoriev I.V."/>
            <person name="Bonfante P."/>
            <person name="Martin F.M."/>
        </authorList>
    </citation>
    <scope>NUCLEOTIDE SEQUENCE [LARGE SCALE GENOMIC DNA]</scope>
    <source>
        <strain evidence="3 4">RN42</strain>
    </source>
</reference>
<keyword evidence="4" id="KW-1185">Reference proteome</keyword>
<dbReference type="Proteomes" id="UP000275078">
    <property type="component" value="Unassembled WGS sequence"/>
</dbReference>
<dbReference type="Pfam" id="PF03221">
    <property type="entry name" value="HTH_Tnp_Tc5"/>
    <property type="match status" value="1"/>
</dbReference>
<dbReference type="AlphaFoldDB" id="A0A3N4I0E2"/>
<gene>
    <name evidence="3" type="ORF">BJ508DRAFT_329449</name>
</gene>
<dbReference type="SMART" id="SM00674">
    <property type="entry name" value="CENPB"/>
    <property type="match status" value="1"/>
</dbReference>